<evidence type="ECO:0000313" key="1">
    <source>
        <dbReference type="EMBL" id="TMI98859.1"/>
    </source>
</evidence>
<dbReference type="GO" id="GO:0016740">
    <property type="term" value="F:transferase activity"/>
    <property type="evidence" value="ECO:0007669"/>
    <property type="project" value="UniProtKB-KW"/>
</dbReference>
<name>A0A537KSY2_9BACT</name>
<reference evidence="1 2" key="1">
    <citation type="journal article" date="2019" name="Nat. Microbiol.">
        <title>Mediterranean grassland soil C-N compound turnover is dependent on rainfall and depth, and is mediated by genomically divergent microorganisms.</title>
        <authorList>
            <person name="Diamond S."/>
            <person name="Andeer P.F."/>
            <person name="Li Z."/>
            <person name="Crits-Christoph A."/>
            <person name="Burstein D."/>
            <person name="Anantharaman K."/>
            <person name="Lane K.R."/>
            <person name="Thomas B.C."/>
            <person name="Pan C."/>
            <person name="Northen T.R."/>
            <person name="Banfield J.F."/>
        </authorList>
    </citation>
    <scope>NUCLEOTIDE SEQUENCE [LARGE SCALE GENOMIC DNA]</scope>
    <source>
        <strain evidence="1">NP_4</strain>
    </source>
</reference>
<dbReference type="InterPro" id="IPR039498">
    <property type="entry name" value="NTP_transf_5"/>
</dbReference>
<accession>A0A537KSY2</accession>
<organism evidence="1 2">
    <name type="scientific">Candidatus Segetimicrobium genomatis</name>
    <dbReference type="NCBI Taxonomy" id="2569760"/>
    <lineage>
        <taxon>Bacteria</taxon>
        <taxon>Bacillati</taxon>
        <taxon>Candidatus Sysuimicrobiota</taxon>
        <taxon>Candidatus Sysuimicrobiia</taxon>
        <taxon>Candidatus Sysuimicrobiales</taxon>
        <taxon>Candidatus Segetimicrobiaceae</taxon>
        <taxon>Candidatus Segetimicrobium</taxon>
    </lineage>
</organism>
<dbReference type="Pfam" id="PF14907">
    <property type="entry name" value="NTP_transf_5"/>
    <property type="match status" value="1"/>
</dbReference>
<protein>
    <submittedName>
        <fullName evidence="1">Nucleotidyltransferase family protein</fullName>
    </submittedName>
</protein>
<dbReference type="EMBL" id="VBAL01000153">
    <property type="protein sequence ID" value="TMI98859.1"/>
    <property type="molecule type" value="Genomic_DNA"/>
</dbReference>
<evidence type="ECO:0000313" key="2">
    <source>
        <dbReference type="Proteomes" id="UP000319353"/>
    </source>
</evidence>
<dbReference type="Proteomes" id="UP000319353">
    <property type="component" value="Unassembled WGS sequence"/>
</dbReference>
<comment type="caution">
    <text evidence="1">The sequence shown here is derived from an EMBL/GenBank/DDBJ whole genome shotgun (WGS) entry which is preliminary data.</text>
</comment>
<dbReference type="AlphaFoldDB" id="A0A537KSY2"/>
<keyword evidence="1" id="KW-0808">Transferase</keyword>
<proteinExistence type="predicted"/>
<gene>
    <name evidence="1" type="ORF">E6H01_11870</name>
</gene>
<sequence>MTCASLSPEAQLLLLTAGVPPNDTAMRRLLTAGIDWAHLCALAEHEKATSIVLRELWRLGLPTPDAGAHELRQRAAASVMQMLHLEQVLLKTLDVLAERGIEVMLLKGAALGYTAYPSFVDRSMGDLDLLVPPQRAEQAWSLLQTQGWTWPSARWASQRYTAHQHLPPLIQEPGGGSRLEIHGDLLPGGHPFRFSAATMWAQAKQVCLNGRVLTVPHPRHQLWHVCVHFSWSHEMQWGTWRTLRDVAAIIRRGDVEWPEFVDLARESRAGTCCFWTLRLSRRLAGADVPDRVLAALRPPRPELLLERIERHYVSNLFPSQDGCPSVQLARRLWEAGILPRWSGHGPVRPWQVSERWMAGSEQHESEQPRHPSLWAQLRKLGAGLAYLRRTQRFALPVNAR</sequence>